<evidence type="ECO:0000259" key="4">
    <source>
        <dbReference type="Pfam" id="PF01048"/>
    </source>
</evidence>
<dbReference type="GO" id="GO:0005829">
    <property type="term" value="C:cytosol"/>
    <property type="evidence" value="ECO:0007669"/>
    <property type="project" value="TreeGrafter"/>
</dbReference>
<dbReference type="NCBIfam" id="TIGR01719">
    <property type="entry name" value="euk_UDPppase"/>
    <property type="match status" value="1"/>
</dbReference>
<keyword evidence="3" id="KW-0472">Membrane</keyword>
<dbReference type="Proteomes" id="UP000281553">
    <property type="component" value="Unassembled WGS sequence"/>
</dbReference>
<name>A0A3P6V854_DIBLA</name>
<keyword evidence="3" id="KW-0812">Transmembrane</keyword>
<evidence type="ECO:0000313" key="5">
    <source>
        <dbReference type="EMBL" id="VDK86174.1"/>
    </source>
</evidence>
<feature type="binding site" evidence="2">
    <location>
        <position position="79"/>
    </location>
    <ligand>
        <name>phosphate</name>
        <dbReference type="ChEBI" id="CHEBI:43474"/>
    </ligand>
</feature>
<keyword evidence="3" id="KW-1133">Transmembrane helix</keyword>
<feature type="domain" description="Nucleoside phosphorylase" evidence="4">
    <location>
        <begin position="38"/>
        <end position="272"/>
    </location>
</feature>
<dbReference type="CDD" id="cd17763">
    <property type="entry name" value="UP_hUPP-like"/>
    <property type="match status" value="1"/>
</dbReference>
<dbReference type="Gene3D" id="3.40.50.1580">
    <property type="entry name" value="Nucleoside phosphorylase domain"/>
    <property type="match status" value="1"/>
</dbReference>
<dbReference type="InterPro" id="IPR010059">
    <property type="entry name" value="Uridine_phosphorylase_euk"/>
</dbReference>
<reference evidence="5 6" key="1">
    <citation type="submission" date="2018-11" db="EMBL/GenBank/DDBJ databases">
        <authorList>
            <consortium name="Pathogen Informatics"/>
        </authorList>
    </citation>
    <scope>NUCLEOTIDE SEQUENCE [LARGE SCALE GENOMIC DNA]</scope>
</reference>
<dbReference type="InterPro" id="IPR035994">
    <property type="entry name" value="Nucleoside_phosphorylase_sf"/>
</dbReference>
<proteinExistence type="inferred from homology"/>
<dbReference type="EMBL" id="UYRU01044335">
    <property type="protein sequence ID" value="VDK86174.1"/>
    <property type="molecule type" value="Genomic_DNA"/>
</dbReference>
<dbReference type="GO" id="GO:0009166">
    <property type="term" value="P:nucleotide catabolic process"/>
    <property type="evidence" value="ECO:0007669"/>
    <property type="project" value="InterPro"/>
</dbReference>
<dbReference type="AlphaFoldDB" id="A0A3P6V854"/>
<accession>A0A3P6V854</accession>
<feature type="transmembrane region" description="Helical" evidence="3">
    <location>
        <begin position="88"/>
        <end position="112"/>
    </location>
</feature>
<evidence type="ECO:0000313" key="6">
    <source>
        <dbReference type="Proteomes" id="UP000281553"/>
    </source>
</evidence>
<evidence type="ECO:0000256" key="3">
    <source>
        <dbReference type="SAM" id="Phobius"/>
    </source>
</evidence>
<comment type="similarity">
    <text evidence="1">Belongs to the PNP/UDP phosphorylase family.</text>
</comment>
<feature type="binding site" evidence="2">
    <location>
        <position position="213"/>
    </location>
    <ligand>
        <name>substrate</name>
    </ligand>
</feature>
<evidence type="ECO:0000256" key="1">
    <source>
        <dbReference type="ARBA" id="ARBA00010456"/>
    </source>
</evidence>
<dbReference type="PANTHER" id="PTHR43691:SF11">
    <property type="entry name" value="FI09636P-RELATED"/>
    <property type="match status" value="1"/>
</dbReference>
<dbReference type="GO" id="GO:0006218">
    <property type="term" value="P:uridine catabolic process"/>
    <property type="evidence" value="ECO:0007669"/>
    <property type="project" value="TreeGrafter"/>
</dbReference>
<dbReference type="InterPro" id="IPR000845">
    <property type="entry name" value="Nucleoside_phosphorylase_d"/>
</dbReference>
<dbReference type="PANTHER" id="PTHR43691">
    <property type="entry name" value="URIDINE PHOSPHORYLASE"/>
    <property type="match status" value="1"/>
</dbReference>
<protein>
    <recommendedName>
        <fullName evidence="4">Nucleoside phosphorylase domain-containing protein</fullName>
    </recommendedName>
</protein>
<dbReference type="GO" id="GO:0004850">
    <property type="term" value="F:uridine phosphorylase activity"/>
    <property type="evidence" value="ECO:0007669"/>
    <property type="project" value="InterPro"/>
</dbReference>
<feature type="binding site" evidence="2">
    <location>
        <begin position="131"/>
        <end position="134"/>
    </location>
    <ligand>
        <name>phosphate</name>
        <dbReference type="ChEBI" id="CHEBI:43474"/>
    </ligand>
</feature>
<organism evidence="5 6">
    <name type="scientific">Dibothriocephalus latus</name>
    <name type="common">Fish tapeworm</name>
    <name type="synonym">Diphyllobothrium latum</name>
    <dbReference type="NCBI Taxonomy" id="60516"/>
    <lineage>
        <taxon>Eukaryota</taxon>
        <taxon>Metazoa</taxon>
        <taxon>Spiralia</taxon>
        <taxon>Lophotrochozoa</taxon>
        <taxon>Platyhelminthes</taxon>
        <taxon>Cestoda</taxon>
        <taxon>Eucestoda</taxon>
        <taxon>Diphyllobothriidea</taxon>
        <taxon>Diphyllobothriidae</taxon>
        <taxon>Dibothriocephalus</taxon>
    </lineage>
</organism>
<dbReference type="OrthoDB" id="204058at2759"/>
<sequence>MHMECRNKNLLGMGVDVLYHIGLASDSHDLKKMFGDVKFVLMGGSPKRMKKIAERLLEEFKIELPCGTGLSNIANATDRYELYKVGPILSVSVSILFLLYHGMGIPSISILLHEMAKLMWHAGCKDVAFIRLGTCGGVGLEPGSVVVTTDCVDCGFENFLQLKILGKTVQRPAKLDTQLVQELIETSKSVAHDYTVISGRTMCANDFYEEQGRLDGAICEYSEAEKLEFLKKAHDLGVRNIEMESLGFAAFCHHLGIRAAVLCVTLVDRLKSDQINAPHSVIHGWQERPLEILIAYMKKHLSM</sequence>
<dbReference type="SUPFAM" id="SSF53167">
    <property type="entry name" value="Purine and uridine phosphorylases"/>
    <property type="match status" value="1"/>
</dbReference>
<feature type="binding site" evidence="2">
    <location>
        <position position="211"/>
    </location>
    <ligand>
        <name>substrate</name>
    </ligand>
</feature>
<dbReference type="Pfam" id="PF01048">
    <property type="entry name" value="PNP_UDP_1"/>
    <property type="match status" value="1"/>
</dbReference>
<evidence type="ECO:0000256" key="2">
    <source>
        <dbReference type="PIRSR" id="PIRSR610059-50"/>
    </source>
</evidence>
<keyword evidence="6" id="KW-1185">Reference proteome</keyword>
<gene>
    <name evidence="5" type="ORF">DILT_LOCUS3835</name>
</gene>